<feature type="region of interest" description="Disordered" evidence="1">
    <location>
        <begin position="345"/>
        <end position="400"/>
    </location>
</feature>
<gene>
    <name evidence="2" type="ORF">POM88_037262</name>
</gene>
<accession>A0AAD8HS96</accession>
<evidence type="ECO:0000313" key="3">
    <source>
        <dbReference type="Proteomes" id="UP001237642"/>
    </source>
</evidence>
<proteinExistence type="predicted"/>
<sequence>MDDEVKKTLKPEVALPLIRLSAFLRGNDEIERLIEEHRALRDGHANSRRMDERKINVRLHYEGYFKMKVYVASPKKPPLKRKFVTTHQLQQQQKKMNKKSPEVRKMMSGEQDVPVKEKPNARRKLELEDDTSDGENTGENDVAVKSPPPPPLTEYEKQKIHNLEENEKVYRKLGLPSLVSTFKHDVAQNSKGKGKNGKSKKGKDREPDEECDSQYIPENEGDDQSDDSLEKIKIVERKKLLGPRTRSRANAAPGIEKEVRRAGTVAEKEVTSSYRPALVKPTCSKMFKQSSKDEGDVGAGTVAAGADPGTVADYLALRDRQKKNEAAPTKENVGELNLEEPVDVEVEEVRAPRKPRGPTRMSKVHGRNPDEKKVISLNEKGQAISENDGDVAELSNFWGH</sequence>
<dbReference type="Proteomes" id="UP001237642">
    <property type="component" value="Unassembled WGS sequence"/>
</dbReference>
<feature type="region of interest" description="Disordered" evidence="1">
    <location>
        <begin position="86"/>
        <end position="154"/>
    </location>
</feature>
<dbReference type="EMBL" id="JAUIZM010000008">
    <property type="protein sequence ID" value="KAK1371170.1"/>
    <property type="molecule type" value="Genomic_DNA"/>
</dbReference>
<protein>
    <submittedName>
        <fullName evidence="2">Uncharacterized protein</fullName>
    </submittedName>
</protein>
<name>A0AAD8HS96_9APIA</name>
<feature type="region of interest" description="Disordered" evidence="1">
    <location>
        <begin position="182"/>
        <end position="231"/>
    </location>
</feature>
<keyword evidence="3" id="KW-1185">Reference proteome</keyword>
<reference evidence="2" key="1">
    <citation type="submission" date="2023-02" db="EMBL/GenBank/DDBJ databases">
        <title>Genome of toxic invasive species Heracleum sosnowskyi carries increased number of genes despite the absence of recent whole-genome duplications.</title>
        <authorList>
            <person name="Schelkunov M."/>
            <person name="Shtratnikova V."/>
            <person name="Makarenko M."/>
            <person name="Klepikova A."/>
            <person name="Omelchenko D."/>
            <person name="Novikova G."/>
            <person name="Obukhova E."/>
            <person name="Bogdanov V."/>
            <person name="Penin A."/>
            <person name="Logacheva M."/>
        </authorList>
    </citation>
    <scope>NUCLEOTIDE SEQUENCE</scope>
    <source>
        <strain evidence="2">Hsosn_3</strain>
        <tissue evidence="2">Leaf</tissue>
    </source>
</reference>
<comment type="caution">
    <text evidence="2">The sequence shown here is derived from an EMBL/GenBank/DDBJ whole genome shotgun (WGS) entry which is preliminary data.</text>
</comment>
<feature type="compositionally biased region" description="Basic residues" evidence="1">
    <location>
        <begin position="352"/>
        <end position="366"/>
    </location>
</feature>
<evidence type="ECO:0000256" key="1">
    <source>
        <dbReference type="SAM" id="MobiDB-lite"/>
    </source>
</evidence>
<feature type="region of interest" description="Disordered" evidence="1">
    <location>
        <begin position="288"/>
        <end position="307"/>
    </location>
</feature>
<reference evidence="2" key="2">
    <citation type="submission" date="2023-05" db="EMBL/GenBank/DDBJ databases">
        <authorList>
            <person name="Schelkunov M.I."/>
        </authorList>
    </citation>
    <scope>NUCLEOTIDE SEQUENCE</scope>
    <source>
        <strain evidence="2">Hsosn_3</strain>
        <tissue evidence="2">Leaf</tissue>
    </source>
</reference>
<feature type="compositionally biased region" description="Acidic residues" evidence="1">
    <location>
        <begin position="127"/>
        <end position="138"/>
    </location>
</feature>
<evidence type="ECO:0000313" key="2">
    <source>
        <dbReference type="EMBL" id="KAK1371170.1"/>
    </source>
</evidence>
<organism evidence="2 3">
    <name type="scientific">Heracleum sosnowskyi</name>
    <dbReference type="NCBI Taxonomy" id="360622"/>
    <lineage>
        <taxon>Eukaryota</taxon>
        <taxon>Viridiplantae</taxon>
        <taxon>Streptophyta</taxon>
        <taxon>Embryophyta</taxon>
        <taxon>Tracheophyta</taxon>
        <taxon>Spermatophyta</taxon>
        <taxon>Magnoliopsida</taxon>
        <taxon>eudicotyledons</taxon>
        <taxon>Gunneridae</taxon>
        <taxon>Pentapetalae</taxon>
        <taxon>asterids</taxon>
        <taxon>campanulids</taxon>
        <taxon>Apiales</taxon>
        <taxon>Apiaceae</taxon>
        <taxon>Apioideae</taxon>
        <taxon>apioid superclade</taxon>
        <taxon>Tordylieae</taxon>
        <taxon>Tordyliinae</taxon>
        <taxon>Heracleum</taxon>
    </lineage>
</organism>
<feature type="compositionally biased region" description="Basic and acidic residues" evidence="1">
    <location>
        <begin position="99"/>
        <end position="126"/>
    </location>
</feature>
<feature type="compositionally biased region" description="Basic residues" evidence="1">
    <location>
        <begin position="192"/>
        <end position="202"/>
    </location>
</feature>
<dbReference type="AlphaFoldDB" id="A0AAD8HS96"/>